<comment type="function">
    <text evidence="3 4">Co-chaperone involved in the maturation of iron-sulfur cluster-containing proteins. Seems to help targeting proteins to be folded toward HscA.</text>
</comment>
<dbReference type="AlphaFoldDB" id="A0A119CY24"/>
<evidence type="ECO:0000256" key="4">
    <source>
        <dbReference type="HAMAP-Rule" id="MF_00682"/>
    </source>
</evidence>
<feature type="domain" description="J" evidence="5">
    <location>
        <begin position="6"/>
        <end position="78"/>
    </location>
</feature>
<dbReference type="EMBL" id="LDUG01000007">
    <property type="protein sequence ID" value="KVW99108.1"/>
    <property type="molecule type" value="Genomic_DNA"/>
</dbReference>
<dbReference type="Gene3D" id="1.20.1280.20">
    <property type="entry name" value="HscB, C-terminal domain"/>
    <property type="match status" value="1"/>
</dbReference>
<dbReference type="InterPro" id="IPR004640">
    <property type="entry name" value="HscB"/>
</dbReference>
<dbReference type="CDD" id="cd06257">
    <property type="entry name" value="DnaJ"/>
    <property type="match status" value="1"/>
</dbReference>
<reference evidence="6 7" key="1">
    <citation type="journal article" date="2015" name="Appl. Environ. Microbiol.">
        <title>Aerobic and Anaerobic Thiosulfate Oxidation by a Cold-Adapted, Subglacial Chemoautotroph.</title>
        <authorList>
            <person name="Harrold Z.R."/>
            <person name="Skidmore M.L."/>
            <person name="Hamilton T.L."/>
            <person name="Desch L."/>
            <person name="Amada K."/>
            <person name="van Gelder W."/>
            <person name="Glover K."/>
            <person name="Roden E.E."/>
            <person name="Boyd E.S."/>
        </authorList>
    </citation>
    <scope>NUCLEOTIDE SEQUENCE [LARGE SCALE GENOMIC DNA]</scope>
    <source>
        <strain evidence="6 7">RG</strain>
    </source>
</reference>
<dbReference type="GO" id="GO:0051259">
    <property type="term" value="P:protein complex oligomerization"/>
    <property type="evidence" value="ECO:0007669"/>
    <property type="project" value="InterPro"/>
</dbReference>
<dbReference type="GO" id="GO:0044571">
    <property type="term" value="P:[2Fe-2S] cluster assembly"/>
    <property type="evidence" value="ECO:0007669"/>
    <property type="project" value="InterPro"/>
</dbReference>
<dbReference type="PROSITE" id="PS50076">
    <property type="entry name" value="DNAJ_2"/>
    <property type="match status" value="1"/>
</dbReference>
<dbReference type="GO" id="GO:0051087">
    <property type="term" value="F:protein-folding chaperone binding"/>
    <property type="evidence" value="ECO:0007669"/>
    <property type="project" value="InterPro"/>
</dbReference>
<evidence type="ECO:0000256" key="3">
    <source>
        <dbReference type="ARBA" id="ARBA00025596"/>
    </source>
</evidence>
<dbReference type="SMART" id="SM00271">
    <property type="entry name" value="DnaJ"/>
    <property type="match status" value="1"/>
</dbReference>
<dbReference type="InterPro" id="IPR036869">
    <property type="entry name" value="J_dom_sf"/>
</dbReference>
<comment type="caution">
    <text evidence="6">The sequence shown here is derived from an EMBL/GenBank/DDBJ whole genome shotgun (WGS) entry which is preliminary data.</text>
</comment>
<evidence type="ECO:0000313" key="7">
    <source>
        <dbReference type="Proteomes" id="UP000064243"/>
    </source>
</evidence>
<dbReference type="Gene3D" id="1.10.287.110">
    <property type="entry name" value="DnaJ domain"/>
    <property type="match status" value="1"/>
</dbReference>
<gene>
    <name evidence="4" type="primary">hscB</name>
    <name evidence="6" type="ORF">ABW22_02405</name>
</gene>
<dbReference type="RefSeq" id="WP_059751637.1">
    <property type="nucleotide sequence ID" value="NZ_LDUG01000007.1"/>
</dbReference>
<proteinExistence type="inferred from homology"/>
<dbReference type="PATRIC" id="fig|36861.3.peg.3327"/>
<evidence type="ECO:0000313" key="6">
    <source>
        <dbReference type="EMBL" id="KVW99108.1"/>
    </source>
</evidence>
<dbReference type="GO" id="GO:0006457">
    <property type="term" value="P:protein folding"/>
    <property type="evidence" value="ECO:0007669"/>
    <property type="project" value="UniProtKB-UniRule"/>
</dbReference>
<evidence type="ECO:0000259" key="5">
    <source>
        <dbReference type="PROSITE" id="PS50076"/>
    </source>
</evidence>
<dbReference type="SUPFAM" id="SSF46565">
    <property type="entry name" value="Chaperone J-domain"/>
    <property type="match status" value="1"/>
</dbReference>
<organism evidence="6 7">
    <name type="scientific">Thiobacillus denitrificans</name>
    <dbReference type="NCBI Taxonomy" id="36861"/>
    <lineage>
        <taxon>Bacteria</taxon>
        <taxon>Pseudomonadati</taxon>
        <taxon>Pseudomonadota</taxon>
        <taxon>Betaproteobacteria</taxon>
        <taxon>Nitrosomonadales</taxon>
        <taxon>Thiobacillaceae</taxon>
        <taxon>Thiobacillus</taxon>
    </lineage>
</organism>
<dbReference type="NCBIfam" id="NF002935">
    <property type="entry name" value="PRK03578.1"/>
    <property type="match status" value="1"/>
</dbReference>
<keyword evidence="7" id="KW-1185">Reference proteome</keyword>
<dbReference type="Proteomes" id="UP000064243">
    <property type="component" value="Unassembled WGS sequence"/>
</dbReference>
<name>A0A119CY24_THIDE</name>
<dbReference type="HAMAP" id="MF_00682">
    <property type="entry name" value="HscB"/>
    <property type="match status" value="1"/>
</dbReference>
<dbReference type="GO" id="GO:1990230">
    <property type="term" value="C:iron-sulfur cluster transfer complex"/>
    <property type="evidence" value="ECO:0007669"/>
    <property type="project" value="TreeGrafter"/>
</dbReference>
<dbReference type="Pfam" id="PF00226">
    <property type="entry name" value="DnaJ"/>
    <property type="match status" value="1"/>
</dbReference>
<comment type="similarity">
    <text evidence="1 4">Belongs to the HscB family.</text>
</comment>
<evidence type="ECO:0000256" key="1">
    <source>
        <dbReference type="ARBA" id="ARBA00010476"/>
    </source>
</evidence>
<comment type="subunit">
    <text evidence="4">Interacts with HscA and stimulates its ATPase activity.</text>
</comment>
<dbReference type="GO" id="GO:0001671">
    <property type="term" value="F:ATPase activator activity"/>
    <property type="evidence" value="ECO:0007669"/>
    <property type="project" value="InterPro"/>
</dbReference>
<dbReference type="OrthoDB" id="287587at2"/>
<dbReference type="PANTHER" id="PTHR14021">
    <property type="entry name" value="IRON-SULFUR CLUSTER CO-CHAPERONE PROTEIN HSCB"/>
    <property type="match status" value="1"/>
</dbReference>
<sequence>MDFSQTHFELFGLPQSYALDRDKLDTAYRELQNTVHPDRFAAQPEAEQRVAMQWATQVNEAYQTLKHAVNRGVYLLKLQGIDAFDASNTKMAPAFLMQQMEWREAVEDARAAKNAAALDALSDDLRAAHRRIEAQLAELIDAAHDFAAASEAVRQLRFMDKLIAEVGDVYEELES</sequence>
<dbReference type="Pfam" id="PF07743">
    <property type="entry name" value="HSCB_C"/>
    <property type="match status" value="1"/>
</dbReference>
<dbReference type="SUPFAM" id="SSF47144">
    <property type="entry name" value="HSC20 (HSCB), C-terminal oligomerisation domain"/>
    <property type="match status" value="1"/>
</dbReference>
<accession>A0A119CY24</accession>
<protein>
    <recommendedName>
        <fullName evidence="4">Co-chaperone protein HscB homolog</fullName>
    </recommendedName>
</protein>
<dbReference type="PANTHER" id="PTHR14021:SF15">
    <property type="entry name" value="IRON-SULFUR CLUSTER CO-CHAPERONE PROTEIN HSCB"/>
    <property type="match status" value="1"/>
</dbReference>
<evidence type="ECO:0000256" key="2">
    <source>
        <dbReference type="ARBA" id="ARBA00023186"/>
    </source>
</evidence>
<dbReference type="STRING" id="1123392.GCA_000376425_01191"/>
<dbReference type="NCBIfam" id="TIGR00714">
    <property type="entry name" value="hscB"/>
    <property type="match status" value="1"/>
</dbReference>
<dbReference type="InterPro" id="IPR036386">
    <property type="entry name" value="HscB_C_sf"/>
</dbReference>
<dbReference type="InterPro" id="IPR001623">
    <property type="entry name" value="DnaJ_domain"/>
</dbReference>
<dbReference type="InterPro" id="IPR009073">
    <property type="entry name" value="HscB_oligo_C"/>
</dbReference>
<keyword evidence="2 4" id="KW-0143">Chaperone</keyword>